<comment type="caution">
    <text evidence="2">The sequence shown here is derived from an EMBL/GenBank/DDBJ whole genome shotgun (WGS) entry which is preliminary data.</text>
</comment>
<dbReference type="InterPro" id="IPR040659">
    <property type="entry name" value="PhetRS_B1"/>
</dbReference>
<dbReference type="SUPFAM" id="SSF46955">
    <property type="entry name" value="Putative DNA-binding domain"/>
    <property type="match status" value="1"/>
</dbReference>
<dbReference type="EMBL" id="LAZR01051589">
    <property type="protein sequence ID" value="KKK84828.1"/>
    <property type="molecule type" value="Genomic_DNA"/>
</dbReference>
<feature type="domain" description="B3/B4 tRNA-binding" evidence="1">
    <location>
        <begin position="104"/>
        <end position="264"/>
    </location>
</feature>
<evidence type="ECO:0000259" key="1">
    <source>
        <dbReference type="SMART" id="SM00873"/>
    </source>
</evidence>
<dbReference type="InterPro" id="IPR005146">
    <property type="entry name" value="B3/B4_tRNA-bd"/>
</dbReference>
<dbReference type="GO" id="GO:0009328">
    <property type="term" value="C:phenylalanine-tRNA ligase complex"/>
    <property type="evidence" value="ECO:0007669"/>
    <property type="project" value="TreeGrafter"/>
</dbReference>
<dbReference type="GO" id="GO:0006432">
    <property type="term" value="P:phenylalanyl-tRNA aminoacylation"/>
    <property type="evidence" value="ECO:0007669"/>
    <property type="project" value="InterPro"/>
</dbReference>
<proteinExistence type="predicted"/>
<dbReference type="AlphaFoldDB" id="A0A0F8YTP5"/>
<evidence type="ECO:0000313" key="2">
    <source>
        <dbReference type="EMBL" id="KKK84828.1"/>
    </source>
</evidence>
<protein>
    <recommendedName>
        <fullName evidence="1">B3/B4 tRNA-binding domain-containing protein</fullName>
    </recommendedName>
</protein>
<dbReference type="GO" id="GO:0004826">
    <property type="term" value="F:phenylalanine-tRNA ligase activity"/>
    <property type="evidence" value="ECO:0007669"/>
    <property type="project" value="InterPro"/>
</dbReference>
<dbReference type="PANTHER" id="PTHR10947:SF0">
    <property type="entry name" value="PHENYLALANINE--TRNA LIGASE BETA SUBUNIT"/>
    <property type="match status" value="1"/>
</dbReference>
<sequence>MPKIEIYEEPFYRALGKKYGNEELIELLTAAKAELDEHLKDEGLLKIELNDTNRPDLWSMAGLARQLNIYLGEPITGYDFFSTKEELKDYSSRVVEVDAGLKSIRPYFAAFVARGRAIDEPQLKDLIQTQEKLCWNYGRRRSSISMGVYRADLIDFPIKYRAVDPDATSFVPLDMEKELSLRQILTEHPKGVEYGSIVADYSLFPFLEDSKGEVLSFPPIINSAHLGAVKVGDSEHLIEMTGTDMESLLHAASIVACDLADEGYEILPVKVIYPFDTPYGKE</sequence>
<dbReference type="InterPro" id="IPR009061">
    <property type="entry name" value="DNA-bd_dom_put_sf"/>
</dbReference>
<organism evidence="2">
    <name type="scientific">marine sediment metagenome</name>
    <dbReference type="NCBI Taxonomy" id="412755"/>
    <lineage>
        <taxon>unclassified sequences</taxon>
        <taxon>metagenomes</taxon>
        <taxon>ecological metagenomes</taxon>
    </lineage>
</organism>
<dbReference type="InterPro" id="IPR020825">
    <property type="entry name" value="Phe-tRNA_synthase-like_B3/B4"/>
</dbReference>
<reference evidence="2" key="1">
    <citation type="journal article" date="2015" name="Nature">
        <title>Complex archaea that bridge the gap between prokaryotes and eukaryotes.</title>
        <authorList>
            <person name="Spang A."/>
            <person name="Saw J.H."/>
            <person name="Jorgensen S.L."/>
            <person name="Zaremba-Niedzwiedzka K."/>
            <person name="Martijn J."/>
            <person name="Lind A.E."/>
            <person name="van Eijk R."/>
            <person name="Schleper C."/>
            <person name="Guy L."/>
            <person name="Ettema T.J."/>
        </authorList>
    </citation>
    <scope>NUCLEOTIDE SEQUENCE</scope>
</reference>
<dbReference type="PANTHER" id="PTHR10947">
    <property type="entry name" value="PHENYLALANYL-TRNA SYNTHETASE BETA CHAIN AND LEUCINE-RICH REPEAT-CONTAINING PROTEIN 47"/>
    <property type="match status" value="1"/>
</dbReference>
<dbReference type="Gene3D" id="3.30.56.10">
    <property type="match status" value="1"/>
</dbReference>
<gene>
    <name evidence="2" type="ORF">LCGC14_2779420</name>
</gene>
<dbReference type="GO" id="GO:0003723">
    <property type="term" value="F:RNA binding"/>
    <property type="evidence" value="ECO:0007669"/>
    <property type="project" value="InterPro"/>
</dbReference>
<accession>A0A0F8YTP5</accession>
<dbReference type="InterPro" id="IPR045060">
    <property type="entry name" value="Phe-tRNA-ligase_IIc_bsu"/>
</dbReference>
<dbReference type="SMART" id="SM00873">
    <property type="entry name" value="B3_4"/>
    <property type="match status" value="1"/>
</dbReference>
<dbReference type="Pfam" id="PF18262">
    <property type="entry name" value="PhetRS_B1"/>
    <property type="match status" value="1"/>
</dbReference>
<name>A0A0F8YTP5_9ZZZZ</name>
<feature type="non-terminal residue" evidence="2">
    <location>
        <position position="282"/>
    </location>
</feature>
<dbReference type="Gene3D" id="3.50.40.10">
    <property type="entry name" value="Phenylalanyl-trna Synthetase, Chain B, domain 3"/>
    <property type="match status" value="1"/>
</dbReference>